<evidence type="ECO:0000313" key="2">
    <source>
        <dbReference type="EMBL" id="PVU88565.1"/>
    </source>
</evidence>
<keyword evidence="3" id="KW-1185">Reference proteome</keyword>
<dbReference type="Proteomes" id="UP000245383">
    <property type="component" value="Unassembled WGS sequence"/>
</dbReference>
<feature type="compositionally biased region" description="Polar residues" evidence="1">
    <location>
        <begin position="77"/>
        <end position="86"/>
    </location>
</feature>
<proteinExistence type="predicted"/>
<reference evidence="2 3" key="1">
    <citation type="journal article" date="2018" name="MBio">
        <title>Comparative Genomics Reveals the Core Gene Toolbox for the Fungus-Insect Symbiosis.</title>
        <authorList>
            <person name="Wang Y."/>
            <person name="Stata M."/>
            <person name="Wang W."/>
            <person name="Stajich J.E."/>
            <person name="White M.M."/>
            <person name="Moncalvo J.M."/>
        </authorList>
    </citation>
    <scope>NUCLEOTIDE SEQUENCE [LARGE SCALE GENOMIC DNA]</scope>
    <source>
        <strain evidence="2 3">SWE-8-4</strain>
    </source>
</reference>
<evidence type="ECO:0000256" key="1">
    <source>
        <dbReference type="SAM" id="MobiDB-lite"/>
    </source>
</evidence>
<evidence type="ECO:0000313" key="3">
    <source>
        <dbReference type="Proteomes" id="UP000245383"/>
    </source>
</evidence>
<comment type="caution">
    <text evidence="2">The sequence shown here is derived from an EMBL/GenBank/DDBJ whole genome shotgun (WGS) entry which is preliminary data.</text>
</comment>
<feature type="compositionally biased region" description="Basic and acidic residues" evidence="1">
    <location>
        <begin position="92"/>
        <end position="101"/>
    </location>
</feature>
<name>A0A2T9Y8C0_9FUNG</name>
<dbReference type="EMBL" id="MBFR01000372">
    <property type="protein sequence ID" value="PVU88565.1"/>
    <property type="molecule type" value="Genomic_DNA"/>
</dbReference>
<feature type="region of interest" description="Disordered" evidence="1">
    <location>
        <begin position="49"/>
        <end position="101"/>
    </location>
</feature>
<gene>
    <name evidence="2" type="ORF">BB561_005774</name>
</gene>
<accession>A0A2T9Y8C0</accession>
<dbReference type="AlphaFoldDB" id="A0A2T9Y8C0"/>
<organism evidence="2 3">
    <name type="scientific">Smittium simulii</name>
    <dbReference type="NCBI Taxonomy" id="133385"/>
    <lineage>
        <taxon>Eukaryota</taxon>
        <taxon>Fungi</taxon>
        <taxon>Fungi incertae sedis</taxon>
        <taxon>Zoopagomycota</taxon>
        <taxon>Kickxellomycotina</taxon>
        <taxon>Harpellomycetes</taxon>
        <taxon>Harpellales</taxon>
        <taxon>Legeriomycetaceae</taxon>
        <taxon>Smittium</taxon>
    </lineage>
</organism>
<protein>
    <submittedName>
        <fullName evidence="2">Uncharacterized protein</fullName>
    </submittedName>
</protein>
<sequence length="101" mass="11925">MKYYIYPEIDKMGKAAKSYRRPSRKQKELKKTIKKEEIETSILLSAPKPYEKPVVAQPTQKKHKNMRDKTEQKHKTQALQAPQTETNPDDPASNRDYLKFF</sequence>